<proteinExistence type="predicted"/>
<dbReference type="CDD" id="cd00198">
    <property type="entry name" value="vWFA"/>
    <property type="match status" value="1"/>
</dbReference>
<sequence>MRRLVGFWAVLVFAATVLGAPAHAASEPELHVLIDVSGSMKKTDPENLREPALRLLGDLVPEESRVRLDLFGNRISEVLPASLATPETKKAMRAAAAQIRSNEPFTDIPAALEAANRDWAENTERNIILLSDGKVDISPDEAVNQRATTRLRDTVIPALVGAEVQVHTVALSAAADESILTEIAERTGGLALSARSNEDLQRVFLALFEATAPRTGVPLVENRFRVDDTISELTLVVFRETDAEPTRIQIPDGGEIDVETASALADWRWDDSAGRDLITISNPPSGSWRILAAEDPDNRALVITDLKLAMPGLPSRVFPGEAIEGGLLLTNRGEPIVEPRLTKDLQAQVDVNDPQETVIESIELNDIGADPDVLGGDSRYDFRLRLDGESGIYTLEGRASGPTFERVIRKKIALARNLPFAARVVRPHLAARGGNGGGNADGNVDTRGPAARLIIEQDVALLDPSASRLVAQVNCETGQPTRIEASLLEATNRIELPHRDGNDCRVTGTIRGETDDGREVSLPLDQPIPAPSIDTPADEPTADDEPSESTATDREGNPLIAVLIGLGGLTLLGLLGWAWRLVTRRQRRQLIEAARN</sequence>
<dbReference type="RefSeq" id="WP_322520500.1">
    <property type="nucleotide sequence ID" value="NZ_CP140153.1"/>
</dbReference>
<dbReference type="SMART" id="SM00327">
    <property type="entry name" value="VWA"/>
    <property type="match status" value="1"/>
</dbReference>
<name>A0ABZ0YW77_9GAMM</name>
<keyword evidence="2" id="KW-0472">Membrane</keyword>
<keyword evidence="2" id="KW-0812">Transmembrane</keyword>
<keyword evidence="2" id="KW-1133">Transmembrane helix</keyword>
<feature type="signal peptide" evidence="3">
    <location>
        <begin position="1"/>
        <end position="24"/>
    </location>
</feature>
<dbReference type="Gene3D" id="3.40.50.410">
    <property type="entry name" value="von Willebrand factor, type A domain"/>
    <property type="match status" value="1"/>
</dbReference>
<protein>
    <submittedName>
        <fullName evidence="5">VWA domain-containing protein</fullName>
    </submittedName>
</protein>
<dbReference type="InterPro" id="IPR002035">
    <property type="entry name" value="VWF_A"/>
</dbReference>
<evidence type="ECO:0000256" key="3">
    <source>
        <dbReference type="SAM" id="SignalP"/>
    </source>
</evidence>
<dbReference type="Proteomes" id="UP001327459">
    <property type="component" value="Chromosome"/>
</dbReference>
<evidence type="ECO:0000259" key="4">
    <source>
        <dbReference type="PROSITE" id="PS50234"/>
    </source>
</evidence>
<dbReference type="PROSITE" id="PS50234">
    <property type="entry name" value="VWFA"/>
    <property type="match status" value="1"/>
</dbReference>
<dbReference type="SUPFAM" id="SSF53300">
    <property type="entry name" value="vWA-like"/>
    <property type="match status" value="1"/>
</dbReference>
<dbReference type="PANTHER" id="PTHR45737">
    <property type="entry name" value="VON WILLEBRAND FACTOR A DOMAIN-CONTAINING PROTEIN 5A"/>
    <property type="match status" value="1"/>
</dbReference>
<feature type="chain" id="PRO_5046252319" evidence="3">
    <location>
        <begin position="25"/>
        <end position="596"/>
    </location>
</feature>
<reference evidence="5 6" key="1">
    <citation type="submission" date="2023-11" db="EMBL/GenBank/DDBJ databases">
        <title>MicrobeMod: A computational toolkit for identifying prokaryotic methylation and restriction-modification with nanopore sequencing.</title>
        <authorList>
            <person name="Crits-Christoph A."/>
            <person name="Kang S.C."/>
            <person name="Lee H."/>
            <person name="Ostrov N."/>
        </authorList>
    </citation>
    <scope>NUCLEOTIDE SEQUENCE [LARGE SCALE GENOMIC DNA]</scope>
    <source>
        <strain evidence="5 6">ATCC 49870</strain>
    </source>
</reference>
<accession>A0ABZ0YW77</accession>
<feature type="region of interest" description="Disordered" evidence="1">
    <location>
        <begin position="510"/>
        <end position="554"/>
    </location>
</feature>
<dbReference type="Pfam" id="PF00092">
    <property type="entry name" value="VWA"/>
    <property type="match status" value="1"/>
</dbReference>
<feature type="compositionally biased region" description="Acidic residues" evidence="1">
    <location>
        <begin position="536"/>
        <end position="547"/>
    </location>
</feature>
<dbReference type="EMBL" id="CP140153">
    <property type="protein sequence ID" value="WQH15472.1"/>
    <property type="molecule type" value="Genomic_DNA"/>
</dbReference>
<organism evidence="5 6">
    <name type="scientific">Guyparkeria halophila</name>
    <dbReference type="NCBI Taxonomy" id="47960"/>
    <lineage>
        <taxon>Bacteria</taxon>
        <taxon>Pseudomonadati</taxon>
        <taxon>Pseudomonadota</taxon>
        <taxon>Gammaproteobacteria</taxon>
        <taxon>Chromatiales</taxon>
        <taxon>Thioalkalibacteraceae</taxon>
        <taxon>Guyparkeria</taxon>
    </lineage>
</organism>
<evidence type="ECO:0000313" key="6">
    <source>
        <dbReference type="Proteomes" id="UP001327459"/>
    </source>
</evidence>
<feature type="domain" description="VWFA" evidence="4">
    <location>
        <begin position="29"/>
        <end position="207"/>
    </location>
</feature>
<evidence type="ECO:0000256" key="1">
    <source>
        <dbReference type="SAM" id="MobiDB-lite"/>
    </source>
</evidence>
<evidence type="ECO:0000256" key="2">
    <source>
        <dbReference type="SAM" id="Phobius"/>
    </source>
</evidence>
<dbReference type="InterPro" id="IPR036465">
    <property type="entry name" value="vWFA_dom_sf"/>
</dbReference>
<dbReference type="PANTHER" id="PTHR45737:SF6">
    <property type="entry name" value="VON WILLEBRAND FACTOR A DOMAIN-CONTAINING PROTEIN 5A"/>
    <property type="match status" value="1"/>
</dbReference>
<gene>
    <name evidence="5" type="ORF">SR882_06780</name>
</gene>
<keyword evidence="3" id="KW-0732">Signal</keyword>
<evidence type="ECO:0000313" key="5">
    <source>
        <dbReference type="EMBL" id="WQH15472.1"/>
    </source>
</evidence>
<keyword evidence="6" id="KW-1185">Reference proteome</keyword>
<feature type="transmembrane region" description="Helical" evidence="2">
    <location>
        <begin position="559"/>
        <end position="579"/>
    </location>
</feature>